<dbReference type="PANTHER" id="PTHR43649:SF12">
    <property type="entry name" value="DIACETYLCHITOBIOSE BINDING PROTEIN DASA"/>
    <property type="match status" value="1"/>
</dbReference>
<name>A0A8J3N0F8_9CHLR</name>
<reference evidence="2" key="1">
    <citation type="submission" date="2020-10" db="EMBL/GenBank/DDBJ databases">
        <title>Taxonomic study of unclassified bacteria belonging to the class Ktedonobacteria.</title>
        <authorList>
            <person name="Yabe S."/>
            <person name="Wang C.M."/>
            <person name="Zheng Y."/>
            <person name="Sakai Y."/>
            <person name="Cavaletti L."/>
            <person name="Monciardini P."/>
            <person name="Donadio S."/>
        </authorList>
    </citation>
    <scope>NUCLEOTIDE SEQUENCE</scope>
    <source>
        <strain evidence="2">ID150040</strain>
    </source>
</reference>
<dbReference type="AlphaFoldDB" id="A0A8J3N0F8"/>
<feature type="signal peptide" evidence="1">
    <location>
        <begin position="1"/>
        <end position="23"/>
    </location>
</feature>
<dbReference type="EMBL" id="BNJK01000001">
    <property type="protein sequence ID" value="GHO92872.1"/>
    <property type="molecule type" value="Genomic_DNA"/>
</dbReference>
<keyword evidence="3" id="KW-1185">Reference proteome</keyword>
<gene>
    <name evidence="2" type="primary">malE</name>
    <name evidence="2" type="ORF">KSF_029200</name>
</gene>
<dbReference type="PROSITE" id="PS51257">
    <property type="entry name" value="PROKAR_LIPOPROTEIN"/>
    <property type="match status" value="1"/>
</dbReference>
<dbReference type="CDD" id="cd14748">
    <property type="entry name" value="PBP2_UgpB"/>
    <property type="match status" value="1"/>
</dbReference>
<dbReference type="InterPro" id="IPR050490">
    <property type="entry name" value="Bact_solute-bd_prot1"/>
</dbReference>
<organism evidence="2 3">
    <name type="scientific">Reticulibacter mediterranei</name>
    <dbReference type="NCBI Taxonomy" id="2778369"/>
    <lineage>
        <taxon>Bacteria</taxon>
        <taxon>Bacillati</taxon>
        <taxon>Chloroflexota</taxon>
        <taxon>Ktedonobacteria</taxon>
        <taxon>Ktedonobacterales</taxon>
        <taxon>Reticulibacteraceae</taxon>
        <taxon>Reticulibacter</taxon>
    </lineage>
</organism>
<dbReference type="PANTHER" id="PTHR43649">
    <property type="entry name" value="ARABINOSE-BINDING PROTEIN-RELATED"/>
    <property type="match status" value="1"/>
</dbReference>
<evidence type="ECO:0000256" key="1">
    <source>
        <dbReference type="SAM" id="SignalP"/>
    </source>
</evidence>
<accession>A0A8J3N0F8</accession>
<comment type="caution">
    <text evidence="2">The sequence shown here is derived from an EMBL/GenBank/DDBJ whole genome shotgun (WGS) entry which is preliminary data.</text>
</comment>
<evidence type="ECO:0000313" key="2">
    <source>
        <dbReference type="EMBL" id="GHO92872.1"/>
    </source>
</evidence>
<dbReference type="Proteomes" id="UP000597444">
    <property type="component" value="Unassembled WGS sequence"/>
</dbReference>
<proteinExistence type="predicted"/>
<protein>
    <submittedName>
        <fullName evidence="2">Sugar ABC transporter substrate-binding protein</fullName>
    </submittedName>
</protein>
<dbReference type="Pfam" id="PF01547">
    <property type="entry name" value="SBP_bac_1"/>
    <property type="match status" value="1"/>
</dbReference>
<keyword evidence="1" id="KW-0732">Signal</keyword>
<feature type="chain" id="PRO_5035156358" evidence="1">
    <location>
        <begin position="24"/>
        <end position="435"/>
    </location>
</feature>
<sequence>MFTRKPFLAMLLTSLFFASTLLASCAGGGSQQSGVTTLKVWFPGSPTPGGPEFSLVTKQLVPEFEKANPGIKVDLQYVPWENLSPKLNSAFAGGIAPDIFGHGPAAAADFVANDRVLPLDTYINNLDATTREDFGTILDGGIVGSKRYMVPLSGQGFLIAYRTDLFREAGLNPDNPPRTWEELRTVAEKLTKRNGNTITRSGFISNLEGYNVQQTFATFLIQAGGSLLSNDGKTITWNSPAGVKALQYLVDLYHGSQPVAKDLHSYALPAAQQPLVTGQAAMALVETGALNNIYLSAPDAMKNIAVMPSLKDAQQGAFGGSGPGLFINKDSKHPDLAWRFIKFMMDANTLKSYYTVTSGIPARSSFINSDLVQKKPFLKQFIAAYSTFKPNPNVQNWVQIRDTLSRHLAQAMAQQVTPQVALDAAAKEAAPLVGK</sequence>
<dbReference type="InterPro" id="IPR006059">
    <property type="entry name" value="SBP"/>
</dbReference>
<evidence type="ECO:0000313" key="3">
    <source>
        <dbReference type="Proteomes" id="UP000597444"/>
    </source>
</evidence>
<dbReference type="RefSeq" id="WP_220203684.1">
    <property type="nucleotide sequence ID" value="NZ_BNJK01000001.1"/>
</dbReference>
<dbReference type="Gene3D" id="3.40.190.10">
    <property type="entry name" value="Periplasmic binding protein-like II"/>
    <property type="match status" value="2"/>
</dbReference>
<dbReference type="SUPFAM" id="SSF53850">
    <property type="entry name" value="Periplasmic binding protein-like II"/>
    <property type="match status" value="1"/>
</dbReference>